<dbReference type="Proteomes" id="UP001549291">
    <property type="component" value="Unassembled WGS sequence"/>
</dbReference>
<keyword evidence="2" id="KW-1185">Reference proteome</keyword>
<proteinExistence type="predicted"/>
<gene>
    <name evidence="1" type="ORF">ABIF63_008639</name>
</gene>
<name>A0ABV2S5R8_BRAJP</name>
<accession>A0ABV2S5R8</accession>
<comment type="caution">
    <text evidence="1">The sequence shown here is derived from an EMBL/GenBank/DDBJ whole genome shotgun (WGS) entry which is preliminary data.</text>
</comment>
<sequence>MSRNMLYLVIGALAVVAVTLSYQVYRERQKTTGVEISIGERGISIEKK</sequence>
<dbReference type="RefSeq" id="WP_354270427.1">
    <property type="nucleotide sequence ID" value="NZ_JBEPTQ010000002.1"/>
</dbReference>
<organism evidence="1 2">
    <name type="scientific">Bradyrhizobium japonicum</name>
    <dbReference type="NCBI Taxonomy" id="375"/>
    <lineage>
        <taxon>Bacteria</taxon>
        <taxon>Pseudomonadati</taxon>
        <taxon>Pseudomonadota</taxon>
        <taxon>Alphaproteobacteria</taxon>
        <taxon>Hyphomicrobiales</taxon>
        <taxon>Nitrobacteraceae</taxon>
        <taxon>Bradyrhizobium</taxon>
    </lineage>
</organism>
<evidence type="ECO:0000313" key="2">
    <source>
        <dbReference type="Proteomes" id="UP001549291"/>
    </source>
</evidence>
<dbReference type="EMBL" id="JBEPTQ010000002">
    <property type="protein sequence ID" value="MET4724533.1"/>
    <property type="molecule type" value="Genomic_DNA"/>
</dbReference>
<evidence type="ECO:0000313" key="1">
    <source>
        <dbReference type="EMBL" id="MET4724533.1"/>
    </source>
</evidence>
<protein>
    <submittedName>
        <fullName evidence="1">Membrane protein YecN with MAPEG domain</fullName>
    </submittedName>
</protein>
<reference evidence="1 2" key="1">
    <citation type="submission" date="2024-06" db="EMBL/GenBank/DDBJ databases">
        <title>Genomic Encyclopedia of Type Strains, Phase V (KMG-V): Genome sequencing to study the core and pangenomes of soil and plant-associated prokaryotes.</title>
        <authorList>
            <person name="Whitman W."/>
        </authorList>
    </citation>
    <scope>NUCLEOTIDE SEQUENCE [LARGE SCALE GENOMIC DNA]</scope>
    <source>
        <strain evidence="1 2">USDA 160</strain>
    </source>
</reference>